<keyword evidence="4" id="KW-0805">Transcription regulation</keyword>
<dbReference type="PROSITE" id="PS00463">
    <property type="entry name" value="ZN2_CY6_FUNGAL_1"/>
    <property type="match status" value="1"/>
</dbReference>
<reference evidence="10" key="1">
    <citation type="submission" date="2021-07" db="EMBL/GenBank/DDBJ databases">
        <title>Draft genome of Mortierella alpina, strain LL118, isolated from an aspen leaf litter sample.</title>
        <authorList>
            <person name="Yang S."/>
            <person name="Vinatzer B.A."/>
        </authorList>
    </citation>
    <scope>NUCLEOTIDE SEQUENCE</scope>
    <source>
        <strain evidence="10">LL118</strain>
    </source>
</reference>
<dbReference type="EMBL" id="JAIFTL010000083">
    <property type="protein sequence ID" value="KAG9323931.1"/>
    <property type="molecule type" value="Genomic_DNA"/>
</dbReference>
<feature type="region of interest" description="Disordered" evidence="8">
    <location>
        <begin position="84"/>
        <end position="217"/>
    </location>
</feature>
<keyword evidence="3" id="KW-0862">Zinc</keyword>
<feature type="compositionally biased region" description="Basic residues" evidence="8">
    <location>
        <begin position="186"/>
        <end position="200"/>
    </location>
</feature>
<dbReference type="AlphaFoldDB" id="A0A9P8CYZ3"/>
<evidence type="ECO:0000256" key="4">
    <source>
        <dbReference type="ARBA" id="ARBA00023015"/>
    </source>
</evidence>
<feature type="compositionally biased region" description="Low complexity" evidence="8">
    <location>
        <begin position="136"/>
        <end position="149"/>
    </location>
</feature>
<evidence type="ECO:0000259" key="9">
    <source>
        <dbReference type="PROSITE" id="PS50048"/>
    </source>
</evidence>
<evidence type="ECO:0000256" key="2">
    <source>
        <dbReference type="ARBA" id="ARBA00022723"/>
    </source>
</evidence>
<dbReference type="GO" id="GO:0003677">
    <property type="term" value="F:DNA binding"/>
    <property type="evidence" value="ECO:0007669"/>
    <property type="project" value="UniProtKB-KW"/>
</dbReference>
<feature type="region of interest" description="Disordered" evidence="8">
    <location>
        <begin position="230"/>
        <end position="253"/>
    </location>
</feature>
<keyword evidence="6" id="KW-0804">Transcription</keyword>
<name>A0A9P8CYZ3_MORAP</name>
<feature type="compositionally biased region" description="Basic and acidic residues" evidence="8">
    <location>
        <begin position="114"/>
        <end position="135"/>
    </location>
</feature>
<dbReference type="SMART" id="SM00066">
    <property type="entry name" value="GAL4"/>
    <property type="match status" value="1"/>
</dbReference>
<evidence type="ECO:0000313" key="11">
    <source>
        <dbReference type="Proteomes" id="UP000717515"/>
    </source>
</evidence>
<keyword evidence="7" id="KW-0539">Nucleus</keyword>
<dbReference type="GO" id="GO:0008270">
    <property type="term" value="F:zinc ion binding"/>
    <property type="evidence" value="ECO:0007669"/>
    <property type="project" value="InterPro"/>
</dbReference>
<dbReference type="GO" id="GO:0005634">
    <property type="term" value="C:nucleus"/>
    <property type="evidence" value="ECO:0007669"/>
    <property type="project" value="UniProtKB-SubCell"/>
</dbReference>
<feature type="region of interest" description="Disordered" evidence="8">
    <location>
        <begin position="296"/>
        <end position="355"/>
    </location>
</feature>
<protein>
    <recommendedName>
        <fullName evidence="9">Zn(2)-C6 fungal-type domain-containing protein</fullName>
    </recommendedName>
</protein>
<proteinExistence type="predicted"/>
<accession>A0A9P8CYZ3</accession>
<dbReference type="GO" id="GO:0006351">
    <property type="term" value="P:DNA-templated transcription"/>
    <property type="evidence" value="ECO:0007669"/>
    <property type="project" value="InterPro"/>
</dbReference>
<dbReference type="PANTHER" id="PTHR31313">
    <property type="entry name" value="TY1 ENHANCER ACTIVATOR"/>
    <property type="match status" value="1"/>
</dbReference>
<dbReference type="SMART" id="SM00906">
    <property type="entry name" value="Fungal_trans"/>
    <property type="match status" value="1"/>
</dbReference>
<dbReference type="PANTHER" id="PTHR31313:SF81">
    <property type="entry name" value="TY1 ENHANCER ACTIVATOR"/>
    <property type="match status" value="1"/>
</dbReference>
<comment type="subcellular location">
    <subcellularLocation>
        <location evidence="1">Nucleus</location>
    </subcellularLocation>
</comment>
<dbReference type="GO" id="GO:0000981">
    <property type="term" value="F:DNA-binding transcription factor activity, RNA polymerase II-specific"/>
    <property type="evidence" value="ECO:0007669"/>
    <property type="project" value="InterPro"/>
</dbReference>
<evidence type="ECO:0000256" key="6">
    <source>
        <dbReference type="ARBA" id="ARBA00023163"/>
    </source>
</evidence>
<keyword evidence="2" id="KW-0479">Metal-binding</keyword>
<evidence type="ECO:0000256" key="8">
    <source>
        <dbReference type="SAM" id="MobiDB-lite"/>
    </source>
</evidence>
<evidence type="ECO:0000256" key="1">
    <source>
        <dbReference type="ARBA" id="ARBA00004123"/>
    </source>
</evidence>
<feature type="domain" description="Zn(2)-C6 fungal-type" evidence="9">
    <location>
        <begin position="16"/>
        <end position="45"/>
    </location>
</feature>
<dbReference type="Gene3D" id="4.10.240.10">
    <property type="entry name" value="Zn(2)-C6 fungal-type DNA-binding domain"/>
    <property type="match status" value="1"/>
</dbReference>
<organism evidence="10 11">
    <name type="scientific">Mortierella alpina</name>
    <name type="common">Oleaginous fungus</name>
    <name type="synonym">Mortierella renispora</name>
    <dbReference type="NCBI Taxonomy" id="64518"/>
    <lineage>
        <taxon>Eukaryota</taxon>
        <taxon>Fungi</taxon>
        <taxon>Fungi incertae sedis</taxon>
        <taxon>Mucoromycota</taxon>
        <taxon>Mortierellomycotina</taxon>
        <taxon>Mortierellomycetes</taxon>
        <taxon>Mortierellales</taxon>
        <taxon>Mortierellaceae</taxon>
        <taxon>Mortierella</taxon>
    </lineage>
</organism>
<gene>
    <name evidence="10" type="ORF">KVV02_004348</name>
</gene>
<dbReference type="Pfam" id="PF04082">
    <property type="entry name" value="Fungal_trans"/>
    <property type="match status" value="1"/>
</dbReference>
<dbReference type="CDD" id="cd00067">
    <property type="entry name" value="GAL4"/>
    <property type="match status" value="1"/>
</dbReference>
<dbReference type="InterPro" id="IPR036864">
    <property type="entry name" value="Zn2-C6_fun-type_DNA-bd_sf"/>
</dbReference>
<dbReference type="InterPro" id="IPR007219">
    <property type="entry name" value="XnlR_reg_dom"/>
</dbReference>
<dbReference type="InterPro" id="IPR001138">
    <property type="entry name" value="Zn2Cys6_DnaBD"/>
</dbReference>
<evidence type="ECO:0000256" key="7">
    <source>
        <dbReference type="ARBA" id="ARBA00023242"/>
    </source>
</evidence>
<dbReference type="CDD" id="cd12148">
    <property type="entry name" value="fungal_TF_MHR"/>
    <property type="match status" value="1"/>
</dbReference>
<sequence>MPTQGTRQGRLKAGTACVNCRKNKLRCSGSPQCERCVQNNIECVIDEALFLKANNTQSLYTSTGLKPSFTAASDSSRHHFLQYAPKPKKSPQQQQQQQQQPPPQQPQMLLQSQARDKQPQRQAEAKHRSQLHREQAQQPQAQLPSQGPGHQTLKQLRWPEERRQQASQGQRQQPQSQLDQQWQLPKHQRKQQKKHEKKQQHQTPLTTNAQAKSRPHQWMTYRPQESDYIHSDSAQRSAARQQPRTVTAWNDAGDLSSVRQAPLVSVSHDYAVPETSVSPPPQLYADQQQALLDQSFNTDDERDPGDESLHSGYEPAAIKTKPNVPTDDQETIEPGAKRKNAGRGPEAVQPDEVPLQESAPAVEMDEVEDFHIAFEKEQGEALRKAFSTMVLDGSGEHLIASSSGCSVYHHSSRSTHGYYKIPVVHLKDSDIWSVTLRTTVERDLPPKEVMDHLLHLYFYHVYPFAPLFIRKNFMEDYQKKRLDLQHIMILNAIFSIVCAYSDDPALQQDSGKYFNRAKVILDETYHHSRLSTVQALLLMNHYQMAHGALSAGFTYTAMAIGVAQGMGLHRADLLKHEADEAEVRNRVWWALYIFDRFGHSMLGRPLAIRDDACRVKLPSVDWIPEVIGDDTAEFPFESERMISQRLLWTVKLAKKLGQVVNTMYSIDAETDDNVLAELAKHKLPQLHNSLTSWYLALPKELTYTPYTMSPNSDQPPPRATAVMHMMYYTTMALLHRPYFRDILSHAIDEKLVTSSRNICIASVVNVSHFIDSMLLNGQLLDSTYYTFGCLLYAGFLFIQNASTHRHGSFEITRQNILKLVKGSHVIKRTFPMADTLTLMVLDILSSKTTSSEGREEALNELSKFVAPLVDPASSPSVAISNMFESAKRNQTTTGLHHPYGTSSIQLQESLENVSKKDIARRWQNEITHAVTMAAANMGALDFGEESILFEDPLDVPQDLRLESIDDMTIFEEECLVPSLVPSLAPSFGPADDVCVSYPDGVS</sequence>
<dbReference type="Pfam" id="PF00172">
    <property type="entry name" value="Zn_clus"/>
    <property type="match status" value="1"/>
</dbReference>
<evidence type="ECO:0000313" key="10">
    <source>
        <dbReference type="EMBL" id="KAG9323931.1"/>
    </source>
</evidence>
<dbReference type="PROSITE" id="PS50048">
    <property type="entry name" value="ZN2_CY6_FUNGAL_2"/>
    <property type="match status" value="1"/>
</dbReference>
<comment type="caution">
    <text evidence="10">The sequence shown here is derived from an EMBL/GenBank/DDBJ whole genome shotgun (WGS) entry which is preliminary data.</text>
</comment>
<dbReference type="InterPro" id="IPR051615">
    <property type="entry name" value="Transcr_Regulatory_Elem"/>
</dbReference>
<dbReference type="Proteomes" id="UP000717515">
    <property type="component" value="Unassembled WGS sequence"/>
</dbReference>
<feature type="compositionally biased region" description="Polar residues" evidence="8">
    <location>
        <begin position="232"/>
        <end position="248"/>
    </location>
</feature>
<feature type="compositionally biased region" description="Low complexity" evidence="8">
    <location>
        <begin position="165"/>
        <end position="183"/>
    </location>
</feature>
<evidence type="ECO:0000256" key="3">
    <source>
        <dbReference type="ARBA" id="ARBA00022833"/>
    </source>
</evidence>
<dbReference type="SUPFAM" id="SSF57701">
    <property type="entry name" value="Zn2/Cys6 DNA-binding domain"/>
    <property type="match status" value="1"/>
</dbReference>
<keyword evidence="5" id="KW-0238">DNA-binding</keyword>
<evidence type="ECO:0000256" key="5">
    <source>
        <dbReference type="ARBA" id="ARBA00023125"/>
    </source>
</evidence>